<keyword evidence="4 7" id="KW-1133">Transmembrane helix</keyword>
<dbReference type="Pfam" id="PF00474">
    <property type="entry name" value="SSF"/>
    <property type="match status" value="1"/>
</dbReference>
<feature type="transmembrane region" description="Helical" evidence="7">
    <location>
        <begin position="366"/>
        <end position="387"/>
    </location>
</feature>
<evidence type="ECO:0000256" key="1">
    <source>
        <dbReference type="ARBA" id="ARBA00004141"/>
    </source>
</evidence>
<feature type="transmembrane region" description="Helical" evidence="7">
    <location>
        <begin position="87"/>
        <end position="102"/>
    </location>
</feature>
<feature type="transmembrane region" description="Helical" evidence="7">
    <location>
        <begin position="423"/>
        <end position="443"/>
    </location>
</feature>
<evidence type="ECO:0000256" key="5">
    <source>
        <dbReference type="ARBA" id="ARBA00023136"/>
    </source>
</evidence>
<dbReference type="STRING" id="1817867.A3F83_16695"/>
<evidence type="ECO:0000256" key="7">
    <source>
        <dbReference type="SAM" id="Phobius"/>
    </source>
</evidence>
<accession>A0A1F5YSW8</accession>
<dbReference type="InterPro" id="IPR001734">
    <property type="entry name" value="Na/solute_symporter"/>
</dbReference>
<evidence type="ECO:0000256" key="2">
    <source>
        <dbReference type="ARBA" id="ARBA00006434"/>
    </source>
</evidence>
<evidence type="ECO:0000256" key="6">
    <source>
        <dbReference type="RuleBase" id="RU362091"/>
    </source>
</evidence>
<keyword evidence="5 7" id="KW-0472">Membrane</keyword>
<dbReference type="EMBL" id="MFIX01000156">
    <property type="protein sequence ID" value="OGG03205.1"/>
    <property type="molecule type" value="Genomic_DNA"/>
</dbReference>
<feature type="transmembrane region" description="Helical" evidence="7">
    <location>
        <begin position="455"/>
        <end position="476"/>
    </location>
</feature>
<name>A0A1F5YSW8_9BACT</name>
<sequence>MGSVSLSAIDILIFASYFVLIVALGLFIARKEKKTTRDYFLAGDRLPWYVIGASLTASNISAEHFVGMIGSAYAVGLVVANMEWGNWYTYSLLVWIFLPYYMRSGLFTMPEFLERRYNRTCRYIYAVTTLVTYITAFIAAILYAGSLVLQALFGVPLVYGILLLAVTTAVYTIYGGQLSVAWTDFVQFIVLFAGGLIVTLLGLGQVGGLSRLLTELPEKFFVYLPAGHPQFPFIGMVGTVLSSSMWYVCTNQFMVQRCLGARTEWDARMGGVFAGYMKLVLPFIICLPGIIAFSLFGPGRDPNQIFPLLVVRLIPAGLVGLIMAGLASAIMSTISSALNSAGTVATLDLIRPLWKKEASEEQLVDYGRRVGVAIMIVAISCGLWFSFRQGQVFLIIQNIYAYFAAPVAALFLLGIFWRGTTSTAATVTFISGFVLNELVDRVLFKLTFLAAYNSFYNRAAIVFFLSLAILFLVSLFTRKPDPEVVGQICWRPSDLSLRDKSTPRGKTVLLVVAWAGMAGSILMVYAALAVFQWLHR</sequence>
<evidence type="ECO:0008006" key="10">
    <source>
        <dbReference type="Google" id="ProtNLM"/>
    </source>
</evidence>
<feature type="transmembrane region" description="Helical" evidence="7">
    <location>
        <begin position="48"/>
        <end position="75"/>
    </location>
</feature>
<feature type="transmembrane region" description="Helical" evidence="7">
    <location>
        <begin position="151"/>
        <end position="173"/>
    </location>
</feature>
<reference evidence="8 9" key="1">
    <citation type="journal article" date="2016" name="Nat. Commun.">
        <title>Thousands of microbial genomes shed light on interconnected biogeochemical processes in an aquifer system.</title>
        <authorList>
            <person name="Anantharaman K."/>
            <person name="Brown C.T."/>
            <person name="Hug L.A."/>
            <person name="Sharon I."/>
            <person name="Castelle C.J."/>
            <person name="Probst A.J."/>
            <person name="Thomas B.C."/>
            <person name="Singh A."/>
            <person name="Wilkins M.J."/>
            <person name="Karaoz U."/>
            <person name="Brodie E.L."/>
            <person name="Williams K.H."/>
            <person name="Hubbard S.S."/>
            <person name="Banfield J.F."/>
        </authorList>
    </citation>
    <scope>NUCLEOTIDE SEQUENCE [LARGE SCALE GENOMIC DNA]</scope>
</reference>
<dbReference type="Proteomes" id="UP000179129">
    <property type="component" value="Unassembled WGS sequence"/>
</dbReference>
<feature type="transmembrane region" description="Helical" evidence="7">
    <location>
        <begin position="123"/>
        <end position="145"/>
    </location>
</feature>
<dbReference type="NCBIfam" id="TIGR00813">
    <property type="entry name" value="sss"/>
    <property type="match status" value="1"/>
</dbReference>
<dbReference type="PROSITE" id="PS50283">
    <property type="entry name" value="NA_SOLUT_SYMP_3"/>
    <property type="match status" value="1"/>
</dbReference>
<dbReference type="GO" id="GO:0005412">
    <property type="term" value="F:D-glucose:sodium symporter activity"/>
    <property type="evidence" value="ECO:0007669"/>
    <property type="project" value="TreeGrafter"/>
</dbReference>
<proteinExistence type="inferred from homology"/>
<dbReference type="Gene3D" id="1.20.1730.10">
    <property type="entry name" value="Sodium/glucose cotransporter"/>
    <property type="match status" value="1"/>
</dbReference>
<keyword evidence="3 7" id="KW-0812">Transmembrane</keyword>
<feature type="transmembrane region" description="Helical" evidence="7">
    <location>
        <begin position="399"/>
        <end position="417"/>
    </location>
</feature>
<evidence type="ECO:0000313" key="8">
    <source>
        <dbReference type="EMBL" id="OGG03205.1"/>
    </source>
</evidence>
<dbReference type="AlphaFoldDB" id="A0A1F5YSW8"/>
<dbReference type="PANTHER" id="PTHR11819:SF195">
    <property type="entry name" value="SODIUM_GLUCOSE COTRANSPORTER 4"/>
    <property type="match status" value="1"/>
</dbReference>
<comment type="similarity">
    <text evidence="2 6">Belongs to the sodium:solute symporter (SSF) (TC 2.A.21) family.</text>
</comment>
<dbReference type="InterPro" id="IPR038377">
    <property type="entry name" value="Na/Glc_symporter_sf"/>
</dbReference>
<feature type="transmembrane region" description="Helical" evidence="7">
    <location>
        <begin position="185"/>
        <end position="210"/>
    </location>
</feature>
<dbReference type="PANTHER" id="PTHR11819">
    <property type="entry name" value="SOLUTE CARRIER FAMILY 5"/>
    <property type="match status" value="1"/>
</dbReference>
<gene>
    <name evidence="8" type="ORF">A3F83_16695</name>
</gene>
<organism evidence="8 9">
    <name type="scientific">Candidatus Glassbacteria bacterium RIFCSPLOWO2_12_FULL_58_11</name>
    <dbReference type="NCBI Taxonomy" id="1817867"/>
    <lineage>
        <taxon>Bacteria</taxon>
        <taxon>Candidatus Glassiibacteriota</taxon>
    </lineage>
</organism>
<feature type="transmembrane region" description="Helical" evidence="7">
    <location>
        <begin position="305"/>
        <end position="330"/>
    </location>
</feature>
<evidence type="ECO:0000256" key="3">
    <source>
        <dbReference type="ARBA" id="ARBA00022692"/>
    </source>
</evidence>
<feature type="transmembrane region" description="Helical" evidence="7">
    <location>
        <begin position="270"/>
        <end position="293"/>
    </location>
</feature>
<feature type="transmembrane region" description="Helical" evidence="7">
    <location>
        <begin position="508"/>
        <end position="531"/>
    </location>
</feature>
<dbReference type="GO" id="GO:0005886">
    <property type="term" value="C:plasma membrane"/>
    <property type="evidence" value="ECO:0007669"/>
    <property type="project" value="TreeGrafter"/>
</dbReference>
<comment type="caution">
    <text evidence="8">The sequence shown here is derived from an EMBL/GenBank/DDBJ whole genome shotgun (WGS) entry which is preliminary data.</text>
</comment>
<protein>
    <recommendedName>
        <fullName evidence="10">Sodium transporter</fullName>
    </recommendedName>
</protein>
<feature type="transmembrane region" description="Helical" evidence="7">
    <location>
        <begin position="230"/>
        <end position="249"/>
    </location>
</feature>
<feature type="transmembrane region" description="Helical" evidence="7">
    <location>
        <begin position="6"/>
        <end position="28"/>
    </location>
</feature>
<comment type="subcellular location">
    <subcellularLocation>
        <location evidence="1">Membrane</location>
        <topology evidence="1">Multi-pass membrane protein</topology>
    </subcellularLocation>
</comment>
<evidence type="ECO:0000313" key="9">
    <source>
        <dbReference type="Proteomes" id="UP000179129"/>
    </source>
</evidence>
<evidence type="ECO:0000256" key="4">
    <source>
        <dbReference type="ARBA" id="ARBA00022989"/>
    </source>
</evidence>